<feature type="compositionally biased region" description="Acidic residues" evidence="10">
    <location>
        <begin position="913"/>
        <end position="939"/>
    </location>
</feature>
<dbReference type="InterPro" id="IPR007696">
    <property type="entry name" value="DNA_mismatch_repair_MutS_core"/>
</dbReference>
<evidence type="ECO:0000256" key="5">
    <source>
        <dbReference type="ARBA" id="ARBA00023125"/>
    </source>
</evidence>
<comment type="similarity">
    <text evidence="1">Belongs to the DNA mismatch repair MutS family. MSH3 subfamily.</text>
</comment>
<gene>
    <name evidence="12" type="ORF">SODALDRAFT_280150</name>
</gene>
<dbReference type="STRING" id="1314773.A0A3N2PRM9"/>
<evidence type="ECO:0000256" key="1">
    <source>
        <dbReference type="ARBA" id="ARBA00007094"/>
    </source>
</evidence>
<dbReference type="InterPro" id="IPR036187">
    <property type="entry name" value="DNA_mismatch_repair_MutS_sf"/>
</dbReference>
<evidence type="ECO:0000259" key="11">
    <source>
        <dbReference type="PROSITE" id="PS00486"/>
    </source>
</evidence>
<dbReference type="InterPro" id="IPR045076">
    <property type="entry name" value="MutS"/>
</dbReference>
<dbReference type="Proteomes" id="UP000272025">
    <property type="component" value="Unassembled WGS sequence"/>
</dbReference>
<dbReference type="Gene3D" id="1.10.1420.10">
    <property type="match status" value="2"/>
</dbReference>
<keyword evidence="13" id="KW-1185">Reference proteome</keyword>
<accession>A0A3N2PRM9</accession>
<dbReference type="SMART" id="SM00533">
    <property type="entry name" value="MUTSd"/>
    <property type="match status" value="1"/>
</dbReference>
<feature type="region of interest" description="Disordered" evidence="10">
    <location>
        <begin position="1"/>
        <end position="121"/>
    </location>
</feature>
<keyword evidence="5" id="KW-0238">DNA-binding</keyword>
<evidence type="ECO:0000256" key="10">
    <source>
        <dbReference type="SAM" id="MobiDB-lite"/>
    </source>
</evidence>
<dbReference type="InterPro" id="IPR000432">
    <property type="entry name" value="DNA_mismatch_repair_MutS_C"/>
</dbReference>
<evidence type="ECO:0000256" key="9">
    <source>
        <dbReference type="ARBA" id="ARBA00073774"/>
    </source>
</evidence>
<sequence length="960" mass="107666">MRPFCQSSSQYFPRSTGSPFRDSQLYRENHGQDFAEHDRPEVRQASNRNSPRPTPFSTGRNPTSEPYDQQHNSDGSDDDRKVAGHVQESVPSSYSKSSYPETTTITRPSSTYTSRGSRYTPFSTTTEASQVICALSEARGVTPSVGAAFVNISTSEVILTHISDSQFYSKTIHKLHVLEPSRILLLASAGSANPKSHMRPMIEENVPSARIIFFDRKHWSESAGEQYLDTLAPRDDAETVKVAIHGNFYTTCAFAAAMKYLDLELAIRVVPHSLRVRYEPSEDTMMIDVSAIRSLELLQNLRNPGSKDCLFGLLNHTRTPMGARLLRSNILQPSTCLDPVLKLRHDAVAELTSSEEIFTAVRNALKSFPDAERVLTKLVLIPKKPSLSAAEYAINDVVLTKTFLDAVPNIYEALASAESDLLCQIRGICGPDLTKPVREMIAEVIQEDIALMKSPLDMRNARMFAIKPTIDDLLDVARYVYRDVTQDIHSYVAQLSEELGVAAQLKYDPGRKYWLQFRAVDFEDRGIPEVLVNRVVKKGFLECLTLRLKQLNARVQDAVDETLIRGDQAIHDLLDRIRTQIQPMFRVCDAVGMLDMLASFSHVVTLRDYVRPDMTGTLAIKAARHPILDMKMYDQFVRNDIYSTEEFRFKIITGCNMGGKSTYIRTVALLQIMAQIGCFVPAHYAAFPIMESIFVRASTDDDLTANLSTFSVEMREMAFILRNITRKSLVIIDELGRGTSTRDGLSIAIAMAEALIQSRASVWFVTHFHDLAEVLVDRPGVMNLHLASRIESNPGDGIPRMKRLFSVETGKTEDEHYGIMLAKQVDLPPGFIEKAEEVARSLQQKRASDKNDPNAWKVVNRRRLVLHLHEQLKLIHASGMEGKRLGTYLGQLQEEFVMKMAAVEEGRDLSAECSDETGDPEPMEVDEGEDNSEEEEVYAEDGRGFDDEGIDDTTLMEVGP</sequence>
<proteinExistence type="inferred from homology"/>
<keyword evidence="6" id="KW-0469">Meiosis</keyword>
<dbReference type="PROSITE" id="PS00486">
    <property type="entry name" value="DNA_MISMATCH_REPAIR_2"/>
    <property type="match status" value="1"/>
</dbReference>
<feature type="compositionally biased region" description="Polar residues" evidence="10">
    <location>
        <begin position="44"/>
        <end position="73"/>
    </location>
</feature>
<dbReference type="AlphaFoldDB" id="A0A3N2PRM9"/>
<dbReference type="InterPro" id="IPR036678">
    <property type="entry name" value="MutS_con_dom_sf"/>
</dbReference>
<dbReference type="Gene3D" id="3.30.420.110">
    <property type="entry name" value="MutS, connector domain"/>
    <property type="match status" value="1"/>
</dbReference>
<organism evidence="12 13">
    <name type="scientific">Sodiomyces alkalinus (strain CBS 110278 / VKM F-3762 / F11)</name>
    <name type="common">Alkaliphilic filamentous fungus</name>
    <dbReference type="NCBI Taxonomy" id="1314773"/>
    <lineage>
        <taxon>Eukaryota</taxon>
        <taxon>Fungi</taxon>
        <taxon>Dikarya</taxon>
        <taxon>Ascomycota</taxon>
        <taxon>Pezizomycotina</taxon>
        <taxon>Sordariomycetes</taxon>
        <taxon>Hypocreomycetidae</taxon>
        <taxon>Glomerellales</taxon>
        <taxon>Plectosphaerellaceae</taxon>
        <taxon>Sodiomyces</taxon>
    </lineage>
</organism>
<feature type="region of interest" description="Disordered" evidence="10">
    <location>
        <begin position="907"/>
        <end position="960"/>
    </location>
</feature>
<evidence type="ECO:0000313" key="12">
    <source>
        <dbReference type="EMBL" id="ROT37153.1"/>
    </source>
</evidence>
<name>A0A3N2PRM9_SODAK</name>
<evidence type="ECO:0000256" key="8">
    <source>
        <dbReference type="ARBA" id="ARBA00029792"/>
    </source>
</evidence>
<reference evidence="12 13" key="1">
    <citation type="journal article" date="2018" name="Mol. Ecol.">
        <title>The obligate alkalophilic soda-lake fungus Sodiomyces alkalinus has shifted to a protein diet.</title>
        <authorList>
            <person name="Grum-Grzhimaylo A.A."/>
            <person name="Falkoski D.L."/>
            <person name="van den Heuvel J."/>
            <person name="Valero-Jimenez C.A."/>
            <person name="Min B."/>
            <person name="Choi I.G."/>
            <person name="Lipzen A."/>
            <person name="Daum C.G."/>
            <person name="Aanen D.K."/>
            <person name="Tsang A."/>
            <person name="Henrissat B."/>
            <person name="Bilanenko E.N."/>
            <person name="de Vries R.P."/>
            <person name="van Kan J.A.L."/>
            <person name="Grigoriev I.V."/>
            <person name="Debets A.J.M."/>
        </authorList>
    </citation>
    <scope>NUCLEOTIDE SEQUENCE [LARGE SCALE GENOMIC DNA]</scope>
    <source>
        <strain evidence="12 13">F11</strain>
    </source>
</reference>
<dbReference type="EMBL" id="ML119057">
    <property type="protein sequence ID" value="ROT37153.1"/>
    <property type="molecule type" value="Genomic_DNA"/>
</dbReference>
<evidence type="ECO:0000256" key="6">
    <source>
        <dbReference type="ARBA" id="ARBA00023254"/>
    </source>
</evidence>
<evidence type="ECO:0000256" key="4">
    <source>
        <dbReference type="ARBA" id="ARBA00022840"/>
    </source>
</evidence>
<dbReference type="SUPFAM" id="SSF48334">
    <property type="entry name" value="DNA repair protein MutS, domain III"/>
    <property type="match status" value="1"/>
</dbReference>
<dbReference type="Pfam" id="PF05192">
    <property type="entry name" value="MutS_III"/>
    <property type="match status" value="1"/>
</dbReference>
<dbReference type="Pfam" id="PF00488">
    <property type="entry name" value="MutS_V"/>
    <property type="match status" value="1"/>
</dbReference>
<evidence type="ECO:0000313" key="13">
    <source>
        <dbReference type="Proteomes" id="UP000272025"/>
    </source>
</evidence>
<dbReference type="PANTHER" id="PTHR11361">
    <property type="entry name" value="DNA MISMATCH REPAIR PROTEIN MUTS FAMILY MEMBER"/>
    <property type="match status" value="1"/>
</dbReference>
<dbReference type="InterPro" id="IPR027417">
    <property type="entry name" value="P-loop_NTPase"/>
</dbReference>
<dbReference type="GO" id="GO:0140664">
    <property type="term" value="F:ATP-dependent DNA damage sensor activity"/>
    <property type="evidence" value="ECO:0007669"/>
    <property type="project" value="InterPro"/>
</dbReference>
<evidence type="ECO:0000256" key="3">
    <source>
        <dbReference type="ARBA" id="ARBA00022741"/>
    </source>
</evidence>
<dbReference type="SUPFAM" id="SSF52540">
    <property type="entry name" value="P-loop containing nucleoside triphosphate hydrolases"/>
    <property type="match status" value="1"/>
</dbReference>
<dbReference type="SUPFAM" id="SSF53150">
    <property type="entry name" value="DNA repair protein MutS, domain II"/>
    <property type="match status" value="1"/>
</dbReference>
<dbReference type="Pfam" id="PF05188">
    <property type="entry name" value="MutS_II"/>
    <property type="match status" value="1"/>
</dbReference>
<dbReference type="Gene3D" id="3.40.50.300">
    <property type="entry name" value="P-loop containing nucleotide triphosphate hydrolases"/>
    <property type="match status" value="1"/>
</dbReference>
<dbReference type="OrthoDB" id="276261at2759"/>
<dbReference type="FunFam" id="3.40.50.300:FF:000870">
    <property type="entry name" value="MutS protein homolog 4"/>
    <property type="match status" value="1"/>
</dbReference>
<dbReference type="GeneID" id="39576697"/>
<dbReference type="InterPro" id="IPR007860">
    <property type="entry name" value="DNA_mmatch_repair_MutS_con_dom"/>
</dbReference>
<dbReference type="GO" id="GO:0030983">
    <property type="term" value="F:mismatched DNA binding"/>
    <property type="evidence" value="ECO:0007669"/>
    <property type="project" value="InterPro"/>
</dbReference>
<dbReference type="InterPro" id="IPR007861">
    <property type="entry name" value="DNA_mismatch_repair_MutS_clamp"/>
</dbReference>
<keyword evidence="4" id="KW-0067">ATP-binding</keyword>
<feature type="domain" description="DNA mismatch repair proteins mutS family" evidence="11">
    <location>
        <begin position="728"/>
        <end position="744"/>
    </location>
</feature>
<evidence type="ECO:0000256" key="7">
    <source>
        <dbReference type="ARBA" id="ARBA00025902"/>
    </source>
</evidence>
<evidence type="ECO:0000256" key="2">
    <source>
        <dbReference type="ARBA" id="ARBA00022151"/>
    </source>
</evidence>
<dbReference type="GO" id="GO:0007131">
    <property type="term" value="P:reciprocal meiotic recombination"/>
    <property type="evidence" value="ECO:0007669"/>
    <property type="project" value="TreeGrafter"/>
</dbReference>
<keyword evidence="3" id="KW-0547">Nucleotide-binding</keyword>
<protein>
    <recommendedName>
        <fullName evidence="2 9">DNA mismatch repair protein MSH3</fullName>
    </recommendedName>
    <alternativeName>
        <fullName evidence="2 9">DNA mismatch repair protein MSH3</fullName>
    </alternativeName>
    <alternativeName>
        <fullName evidence="8">MutS protein homolog 3</fullName>
    </alternativeName>
</protein>
<dbReference type="PANTHER" id="PTHR11361:SF21">
    <property type="entry name" value="MUTS PROTEIN HOMOLOG 4"/>
    <property type="match status" value="1"/>
</dbReference>
<feature type="compositionally biased region" description="Low complexity" evidence="10">
    <location>
        <begin position="89"/>
        <end position="121"/>
    </location>
</feature>
<comment type="subunit">
    <text evidence="7">Heterodimer consisting of MSH2-MSH3 (MutS beta). Forms a ternary complex with MutL alpha (MLH1-PMS1).</text>
</comment>
<dbReference type="RefSeq" id="XP_028464959.1">
    <property type="nucleotide sequence ID" value="XM_028608219.1"/>
</dbReference>
<feature type="compositionally biased region" description="Basic and acidic residues" evidence="10">
    <location>
        <begin position="24"/>
        <end position="42"/>
    </location>
</feature>
<dbReference type="GO" id="GO:0006298">
    <property type="term" value="P:mismatch repair"/>
    <property type="evidence" value="ECO:0007669"/>
    <property type="project" value="InterPro"/>
</dbReference>
<dbReference type="GO" id="GO:0005634">
    <property type="term" value="C:nucleus"/>
    <property type="evidence" value="ECO:0007669"/>
    <property type="project" value="TreeGrafter"/>
</dbReference>
<dbReference type="GO" id="GO:0005524">
    <property type="term" value="F:ATP binding"/>
    <property type="evidence" value="ECO:0007669"/>
    <property type="project" value="UniProtKB-KW"/>
</dbReference>
<dbReference type="Pfam" id="PF05190">
    <property type="entry name" value="MutS_IV"/>
    <property type="match status" value="1"/>
</dbReference>
<dbReference type="SMART" id="SM00534">
    <property type="entry name" value="MUTSac"/>
    <property type="match status" value="1"/>
</dbReference>
<feature type="compositionally biased region" description="Polar residues" evidence="10">
    <location>
        <begin position="1"/>
        <end position="18"/>
    </location>
</feature>